<evidence type="ECO:0000259" key="9">
    <source>
        <dbReference type="PROSITE" id="PS51194"/>
    </source>
</evidence>
<keyword evidence="6" id="KW-0863">Zinc-finger</keyword>
<protein>
    <submittedName>
        <fullName evidence="10">DNA repair protein RAD16</fullName>
    </submittedName>
</protein>
<comment type="caution">
    <text evidence="10">The sequence shown here is derived from an EMBL/GenBank/DDBJ whole genome shotgun (WGS) entry which is preliminary data.</text>
</comment>
<dbReference type="PROSITE" id="PS51192">
    <property type="entry name" value="HELICASE_ATP_BIND_1"/>
    <property type="match status" value="1"/>
</dbReference>
<dbReference type="EMBL" id="SBIQ01000172">
    <property type="protein sequence ID" value="KAF7682838.1"/>
    <property type="molecule type" value="Genomic_DNA"/>
</dbReference>
<dbReference type="InterPro" id="IPR001650">
    <property type="entry name" value="Helicase_C-like"/>
</dbReference>
<evidence type="ECO:0000256" key="4">
    <source>
        <dbReference type="ARBA" id="ARBA00022806"/>
    </source>
</evidence>
<accession>A0ABQ7HXC5</accession>
<evidence type="ECO:0000259" key="7">
    <source>
        <dbReference type="PROSITE" id="PS50089"/>
    </source>
</evidence>
<dbReference type="InterPro" id="IPR050628">
    <property type="entry name" value="SNF2_RAD54_helicase_TF"/>
</dbReference>
<dbReference type="PANTHER" id="PTHR45626">
    <property type="entry name" value="TRANSCRIPTION TERMINATION FACTOR 2-RELATED"/>
    <property type="match status" value="1"/>
</dbReference>
<keyword evidence="6" id="KW-0479">Metal-binding</keyword>
<evidence type="ECO:0000313" key="10">
    <source>
        <dbReference type="EMBL" id="KAF7682838.1"/>
    </source>
</evidence>
<dbReference type="InterPro" id="IPR013083">
    <property type="entry name" value="Znf_RING/FYVE/PHD"/>
</dbReference>
<keyword evidence="2" id="KW-0547">Nucleotide-binding</keyword>
<dbReference type="InterPro" id="IPR038718">
    <property type="entry name" value="SNF2-like_sf"/>
</dbReference>
<keyword evidence="3" id="KW-0378">Hydrolase</keyword>
<dbReference type="InterPro" id="IPR027417">
    <property type="entry name" value="P-loop_NTPase"/>
</dbReference>
<feature type="domain" description="Helicase C-terminal" evidence="9">
    <location>
        <begin position="480"/>
        <end position="637"/>
    </location>
</feature>
<feature type="domain" description="RING-type" evidence="7">
    <location>
        <begin position="410"/>
        <end position="448"/>
    </location>
</feature>
<evidence type="ECO:0000256" key="1">
    <source>
        <dbReference type="ARBA" id="ARBA00007025"/>
    </source>
</evidence>
<dbReference type="PROSITE" id="PS51194">
    <property type="entry name" value="HELICASE_CTER"/>
    <property type="match status" value="1"/>
</dbReference>
<dbReference type="Gene3D" id="3.30.40.10">
    <property type="entry name" value="Zinc/RING finger domain, C3HC4 (zinc finger)"/>
    <property type="match status" value="1"/>
</dbReference>
<evidence type="ECO:0000259" key="8">
    <source>
        <dbReference type="PROSITE" id="PS51192"/>
    </source>
</evidence>
<dbReference type="InterPro" id="IPR049730">
    <property type="entry name" value="SNF2/RAD54-like_C"/>
</dbReference>
<dbReference type="Pfam" id="PF00176">
    <property type="entry name" value="SNF2-rel_dom"/>
    <property type="match status" value="2"/>
</dbReference>
<sequence>MANSNQRIDIRFDTTISSDIPAPVTTFRELTEKEKKKISRLLNEDLKIASIHDDLTFIDNEFQIESIETIPGLKTELMSYQRYGVAWMSSREKSTVAGGILADEMGLGKTVQLIGLLLLDDPSQITLIIVPAVALNQWISEFTKHAPGVFNIISYHGRTKQQVTNILSRTVIITTYGTIENEYRRQSGFIYKRSYHRIVLDEAHIIKDGRSSTNQAVSLLNARMRWALTGTPVQNRVGDLFALMKFLKLEPFSFYYCKKCPCKSQIWLNHSPGSTHPRSWCTCGHFSSSHFSWWNRKIVNPIRELGRTTHGQAVFNQLERVTNQLILRRTKQALERELGLPSRIVTISRNYFSAAEKEFYQSLYGDVQRSYEAYRHLPTQQYAHIFELLQRMRLAVNHPALACQVTVRCCGFCHEEPEDPIQSKCGHIFCREEARQIFETNPLCPVCHVRITIDLDAENVTDTSKPINSNLMNNWTSSTKIECLVEELTKLNNKNTLTKSIVFSQFVAFLEILRWRLERAGFRCVQLYGSMPMAQRKQAIESFRSNPKITVFLISLRAGGVALNLTDASHVFMMDLWWNPAVEEQAMDRIHRIGQHRPIRITRIIIEDSIESRILALQKKKKALFESAVENDMAALGRLTEEDLTFLFS</sequence>
<evidence type="ECO:0000256" key="3">
    <source>
        <dbReference type="ARBA" id="ARBA00022801"/>
    </source>
</evidence>
<keyword evidence="4" id="KW-0347">Helicase</keyword>
<evidence type="ECO:0000256" key="2">
    <source>
        <dbReference type="ARBA" id="ARBA00022741"/>
    </source>
</evidence>
<dbReference type="Pfam" id="PF00271">
    <property type="entry name" value="Helicase_C"/>
    <property type="match status" value="1"/>
</dbReference>
<gene>
    <name evidence="10" type="primary">RAD16</name>
    <name evidence="10" type="ORF">TCON_1949</name>
</gene>
<keyword evidence="6" id="KW-0862">Zinc</keyword>
<name>A0ABQ7HXC5_9MICR</name>
<dbReference type="InterPro" id="IPR001841">
    <property type="entry name" value="Znf_RING"/>
</dbReference>
<dbReference type="Gene3D" id="3.40.50.300">
    <property type="entry name" value="P-loop containing nucleotide triphosphate hydrolases"/>
    <property type="match status" value="1"/>
</dbReference>
<dbReference type="PANTHER" id="PTHR45626:SF12">
    <property type="entry name" value="DNA REPAIR PROTEIN RAD16"/>
    <property type="match status" value="1"/>
</dbReference>
<evidence type="ECO:0000313" key="11">
    <source>
        <dbReference type="Proteomes" id="UP001516464"/>
    </source>
</evidence>
<dbReference type="CDD" id="cd18793">
    <property type="entry name" value="SF2_C_SNF"/>
    <property type="match status" value="1"/>
</dbReference>
<comment type="similarity">
    <text evidence="1">Belongs to the SNF2/RAD54 helicase family.</text>
</comment>
<dbReference type="InterPro" id="IPR014001">
    <property type="entry name" value="Helicase_ATP-bd"/>
</dbReference>
<dbReference type="SUPFAM" id="SSF52540">
    <property type="entry name" value="P-loop containing nucleoside triphosphate hydrolases"/>
    <property type="match status" value="2"/>
</dbReference>
<organism evidence="10 11">
    <name type="scientific">Astathelohania contejeani</name>
    <dbReference type="NCBI Taxonomy" id="164912"/>
    <lineage>
        <taxon>Eukaryota</taxon>
        <taxon>Fungi</taxon>
        <taxon>Fungi incertae sedis</taxon>
        <taxon>Microsporidia</taxon>
        <taxon>Astathelohaniidae</taxon>
        <taxon>Astathelohania</taxon>
    </lineage>
</organism>
<reference evidence="10 11" key="1">
    <citation type="submission" date="2019-01" db="EMBL/GenBank/DDBJ databases">
        <title>Genomes sequencing and comparative genomics of infectious freshwater microsporidia, Cucumispora dikerogammari and Thelohania contejeani.</title>
        <authorList>
            <person name="Cormier A."/>
            <person name="Giraud I."/>
            <person name="Wattier R."/>
            <person name="Teixeira M."/>
            <person name="Grandjean F."/>
            <person name="Rigaud T."/>
            <person name="Cordaux R."/>
        </authorList>
    </citation>
    <scope>NUCLEOTIDE SEQUENCE [LARGE SCALE GENOMIC DNA]</scope>
    <source>
        <strain evidence="10">T1</strain>
        <tissue evidence="10">Spores</tissue>
    </source>
</reference>
<evidence type="ECO:0000256" key="5">
    <source>
        <dbReference type="ARBA" id="ARBA00022840"/>
    </source>
</evidence>
<proteinExistence type="inferred from homology"/>
<dbReference type="PROSITE" id="PS50089">
    <property type="entry name" value="ZF_RING_2"/>
    <property type="match status" value="1"/>
</dbReference>
<evidence type="ECO:0000256" key="6">
    <source>
        <dbReference type="PROSITE-ProRule" id="PRU00175"/>
    </source>
</evidence>
<feature type="domain" description="Helicase ATP-binding" evidence="8">
    <location>
        <begin position="90"/>
        <end position="250"/>
    </location>
</feature>
<dbReference type="CDD" id="cd18008">
    <property type="entry name" value="DEXDc_SHPRH-like"/>
    <property type="match status" value="1"/>
</dbReference>
<dbReference type="SMART" id="SM00490">
    <property type="entry name" value="HELICc"/>
    <property type="match status" value="1"/>
</dbReference>
<dbReference type="SMART" id="SM00487">
    <property type="entry name" value="DEXDc"/>
    <property type="match status" value="1"/>
</dbReference>
<dbReference type="Gene3D" id="3.40.50.10810">
    <property type="entry name" value="Tandem AAA-ATPase domain"/>
    <property type="match status" value="1"/>
</dbReference>
<dbReference type="InterPro" id="IPR000330">
    <property type="entry name" value="SNF2_N"/>
</dbReference>
<keyword evidence="5" id="KW-0067">ATP-binding</keyword>
<dbReference type="Proteomes" id="UP001516464">
    <property type="component" value="Unassembled WGS sequence"/>
</dbReference>
<keyword evidence="11" id="KW-1185">Reference proteome</keyword>
<dbReference type="SUPFAM" id="SSF57850">
    <property type="entry name" value="RING/U-box"/>
    <property type="match status" value="1"/>
</dbReference>